<reference evidence="2 4" key="2">
    <citation type="submission" date="2018-06" db="EMBL/GenBank/DDBJ databases">
        <authorList>
            <consortium name="Pathogen Informatics"/>
            <person name="Doyle S."/>
        </authorList>
    </citation>
    <scope>NUCLEOTIDE SEQUENCE [LARGE SCALE GENOMIC DNA]</scope>
    <source>
        <strain evidence="2 4">NCTC11012</strain>
    </source>
</reference>
<dbReference type="Proteomes" id="UP000254618">
    <property type="component" value="Unassembled WGS sequence"/>
</dbReference>
<accession>A0A378QUH7</accession>
<sequence length="86" mass="9871">MSKDTILSKIDSVLLYFHNNSEPMAKTIYDKYFKLKSCIENDNLKYNLINGSVRAYLDAFNDWDNPILGTMGELEKNVALMIESNS</sequence>
<organism evidence="2 4">
    <name type="scientific">Moraxella equi</name>
    <dbReference type="NCBI Taxonomy" id="60442"/>
    <lineage>
        <taxon>Bacteria</taxon>
        <taxon>Pseudomonadati</taxon>
        <taxon>Pseudomonadota</taxon>
        <taxon>Gammaproteobacteria</taxon>
        <taxon>Moraxellales</taxon>
        <taxon>Moraxellaceae</taxon>
        <taxon>Moraxella</taxon>
    </lineage>
</organism>
<dbReference type="RefSeq" id="WP_079324368.1">
    <property type="nucleotide sequence ID" value="NZ_MXAP01000024.1"/>
</dbReference>
<evidence type="ECO:0000313" key="3">
    <source>
        <dbReference type="Proteomes" id="UP000190777"/>
    </source>
</evidence>
<gene>
    <name evidence="1" type="ORF">B5J93_02655</name>
    <name evidence="2" type="ORF">NCTC11012_02807</name>
</gene>
<dbReference type="EMBL" id="MXAP01000024">
    <property type="protein sequence ID" value="OPH39760.1"/>
    <property type="molecule type" value="Genomic_DNA"/>
</dbReference>
<dbReference type="EMBL" id="UGQF01000001">
    <property type="protein sequence ID" value="STZ04525.1"/>
    <property type="molecule type" value="Genomic_DNA"/>
</dbReference>
<dbReference type="AlphaFoldDB" id="A0A378QUH7"/>
<protein>
    <submittedName>
        <fullName evidence="2">Uncharacterized protein</fullName>
    </submittedName>
</protein>
<evidence type="ECO:0000313" key="4">
    <source>
        <dbReference type="Proteomes" id="UP000254618"/>
    </source>
</evidence>
<evidence type="ECO:0000313" key="2">
    <source>
        <dbReference type="EMBL" id="STZ04525.1"/>
    </source>
</evidence>
<name>A0A378QUH7_9GAMM</name>
<reference evidence="1 3" key="1">
    <citation type="submission" date="2017-03" db="EMBL/GenBank/DDBJ databases">
        <title>Draft genome sequence of Moraxella equi CCUG 4950T type strain.</title>
        <authorList>
            <person name="Salva-Serra F."/>
            <person name="Engstrom-Jakobsson H."/>
            <person name="Thorell K."/>
            <person name="Jaen-Luchoro D."/>
            <person name="Gonzales-Siles L."/>
            <person name="Karlsson R."/>
            <person name="Yazdan S."/>
            <person name="Boulund F."/>
            <person name="Johnning A."/>
            <person name="Engstrand L."/>
            <person name="Kristiansson E."/>
            <person name="Moore E."/>
        </authorList>
    </citation>
    <scope>NUCLEOTIDE SEQUENCE [LARGE SCALE GENOMIC DNA]</scope>
    <source>
        <strain evidence="1 3">CCUG 4950</strain>
    </source>
</reference>
<keyword evidence="3" id="KW-1185">Reference proteome</keyword>
<evidence type="ECO:0000313" key="1">
    <source>
        <dbReference type="EMBL" id="OPH39760.1"/>
    </source>
</evidence>
<proteinExistence type="predicted"/>
<dbReference type="Proteomes" id="UP000190777">
    <property type="component" value="Unassembled WGS sequence"/>
</dbReference>